<feature type="region of interest" description="Disordered" evidence="1">
    <location>
        <begin position="206"/>
        <end position="232"/>
    </location>
</feature>
<sequence>MDDNLHAHATSPLVAIALPSISTRASEKGAAKDRVTLMKVAEQMFGKRDQEMMTVGPQTARETEKTTARVRPYTARGTEETTARLLNIKTATETKETTARLPGLETANETEEATACLIEPETARETEETTACLPDAEAYQQFCRTWKDVRMPRGTKTTKRSIIVIKEIPDVRIRTNTEICEDELGSPIAIPLEELNRMELITEERLQEPEDEQAKEETKKMVINMEVVQTEE</sequence>
<organism evidence="2 3">
    <name type="scientific">Toxocara canis</name>
    <name type="common">Canine roundworm</name>
    <dbReference type="NCBI Taxonomy" id="6265"/>
    <lineage>
        <taxon>Eukaryota</taxon>
        <taxon>Metazoa</taxon>
        <taxon>Ecdysozoa</taxon>
        <taxon>Nematoda</taxon>
        <taxon>Chromadorea</taxon>
        <taxon>Rhabditida</taxon>
        <taxon>Spirurina</taxon>
        <taxon>Ascaridomorpha</taxon>
        <taxon>Ascaridoidea</taxon>
        <taxon>Toxocaridae</taxon>
        <taxon>Toxocara</taxon>
    </lineage>
</organism>
<protein>
    <submittedName>
        <fullName evidence="2">Uncharacterized protein</fullName>
    </submittedName>
</protein>
<gene>
    <name evidence="2" type="ORF">Tcan_03929</name>
</gene>
<evidence type="ECO:0000313" key="2">
    <source>
        <dbReference type="EMBL" id="KHN84924.1"/>
    </source>
</evidence>
<name>A0A0B2VU55_TOXCA</name>
<keyword evidence="3" id="KW-1185">Reference proteome</keyword>
<proteinExistence type="predicted"/>
<accession>A0A0B2VU55</accession>
<comment type="caution">
    <text evidence="2">The sequence shown here is derived from an EMBL/GenBank/DDBJ whole genome shotgun (WGS) entry which is preliminary data.</text>
</comment>
<dbReference type="EMBL" id="JPKZ01000888">
    <property type="protein sequence ID" value="KHN84924.1"/>
    <property type="molecule type" value="Genomic_DNA"/>
</dbReference>
<reference evidence="2 3" key="1">
    <citation type="submission" date="2014-11" db="EMBL/GenBank/DDBJ databases">
        <title>Genetic blueprint of the zoonotic pathogen Toxocara canis.</title>
        <authorList>
            <person name="Zhu X.-Q."/>
            <person name="Korhonen P.K."/>
            <person name="Cai H."/>
            <person name="Young N.D."/>
            <person name="Nejsum P."/>
            <person name="von Samson-Himmelstjerna G."/>
            <person name="Boag P.R."/>
            <person name="Tan P."/>
            <person name="Li Q."/>
            <person name="Min J."/>
            <person name="Yang Y."/>
            <person name="Wang X."/>
            <person name="Fang X."/>
            <person name="Hall R.S."/>
            <person name="Hofmann A."/>
            <person name="Sternberg P.W."/>
            <person name="Jex A.R."/>
            <person name="Gasser R.B."/>
        </authorList>
    </citation>
    <scope>NUCLEOTIDE SEQUENCE [LARGE SCALE GENOMIC DNA]</scope>
    <source>
        <strain evidence="2">PN_DK_2014</strain>
    </source>
</reference>
<dbReference type="AlphaFoldDB" id="A0A0B2VU55"/>
<dbReference type="Proteomes" id="UP000031036">
    <property type="component" value="Unassembled WGS sequence"/>
</dbReference>
<evidence type="ECO:0000256" key="1">
    <source>
        <dbReference type="SAM" id="MobiDB-lite"/>
    </source>
</evidence>
<feature type="region of interest" description="Disordered" evidence="1">
    <location>
        <begin position="54"/>
        <end position="74"/>
    </location>
</feature>
<evidence type="ECO:0000313" key="3">
    <source>
        <dbReference type="Proteomes" id="UP000031036"/>
    </source>
</evidence>